<dbReference type="EMBL" id="CAJDYZ010010682">
    <property type="protein sequence ID" value="CAD1478325.1"/>
    <property type="molecule type" value="Genomic_DNA"/>
</dbReference>
<reference evidence="2" key="1">
    <citation type="submission" date="2020-07" db="EMBL/GenBank/DDBJ databases">
        <authorList>
            <person name="Nazaruddin N."/>
        </authorList>
    </citation>
    <scope>NUCLEOTIDE SEQUENCE</scope>
</reference>
<dbReference type="AlphaFoldDB" id="A0A6V7HE43"/>
<dbReference type="Proteomes" id="UP000752696">
    <property type="component" value="Unassembled WGS sequence"/>
</dbReference>
<evidence type="ECO:0000313" key="2">
    <source>
        <dbReference type="EMBL" id="CAD1478325.1"/>
    </source>
</evidence>
<organism evidence="2 3">
    <name type="scientific">Heterotrigona itama</name>
    <dbReference type="NCBI Taxonomy" id="395501"/>
    <lineage>
        <taxon>Eukaryota</taxon>
        <taxon>Metazoa</taxon>
        <taxon>Ecdysozoa</taxon>
        <taxon>Arthropoda</taxon>
        <taxon>Hexapoda</taxon>
        <taxon>Insecta</taxon>
        <taxon>Pterygota</taxon>
        <taxon>Neoptera</taxon>
        <taxon>Endopterygota</taxon>
        <taxon>Hymenoptera</taxon>
        <taxon>Apocrita</taxon>
        <taxon>Aculeata</taxon>
        <taxon>Apoidea</taxon>
        <taxon>Anthophila</taxon>
        <taxon>Apidae</taxon>
        <taxon>Heterotrigona</taxon>
    </lineage>
</organism>
<accession>A0A6V7HE43</accession>
<keyword evidence="3" id="KW-1185">Reference proteome</keyword>
<sequence length="115" mass="13682">MQFRVDLLLQSIALHPPRTIDRFNHSPNNWRRFLPRKRKLLPRDNSVMRARRAMTIPRTAAFGEEKKKKEEKRKKEEEQRRDKNSIRRSMTMRVVEGPLTWLASLKESANQAGCI</sequence>
<protein>
    <submittedName>
        <fullName evidence="2">Uncharacterized protein</fullName>
    </submittedName>
</protein>
<evidence type="ECO:0000313" key="3">
    <source>
        <dbReference type="Proteomes" id="UP000752696"/>
    </source>
</evidence>
<feature type="region of interest" description="Disordered" evidence="1">
    <location>
        <begin position="56"/>
        <end position="90"/>
    </location>
</feature>
<feature type="compositionally biased region" description="Basic and acidic residues" evidence="1">
    <location>
        <begin position="63"/>
        <end position="85"/>
    </location>
</feature>
<comment type="caution">
    <text evidence="2">The sequence shown here is derived from an EMBL/GenBank/DDBJ whole genome shotgun (WGS) entry which is preliminary data.</text>
</comment>
<evidence type="ECO:0000256" key="1">
    <source>
        <dbReference type="SAM" id="MobiDB-lite"/>
    </source>
</evidence>
<proteinExistence type="predicted"/>
<name>A0A6V7HE43_9HYME</name>
<gene>
    <name evidence="2" type="ORF">MHI_LOCUS789528</name>
</gene>